<gene>
    <name evidence="1" type="ORF">BRAA06T26671Z</name>
</gene>
<organism evidence="1">
    <name type="scientific">Brassica campestris</name>
    <name type="common">Field mustard</name>
    <dbReference type="NCBI Taxonomy" id="3711"/>
    <lineage>
        <taxon>Eukaryota</taxon>
        <taxon>Viridiplantae</taxon>
        <taxon>Streptophyta</taxon>
        <taxon>Embryophyta</taxon>
        <taxon>Tracheophyta</taxon>
        <taxon>Spermatophyta</taxon>
        <taxon>Magnoliopsida</taxon>
        <taxon>eudicotyledons</taxon>
        <taxon>Gunneridae</taxon>
        <taxon>Pentapetalae</taxon>
        <taxon>rosids</taxon>
        <taxon>malvids</taxon>
        <taxon>Brassicales</taxon>
        <taxon>Brassicaceae</taxon>
        <taxon>Brassiceae</taxon>
        <taxon>Brassica</taxon>
    </lineage>
</organism>
<protein>
    <submittedName>
        <fullName evidence="1">Uncharacterized protein</fullName>
    </submittedName>
</protein>
<accession>A0A3P5Z5D5</accession>
<sequence length="50" mass="5757">MVVQFIEQDMGQALVHMYCSNLAFLWFPNMVRSLATSNFCGEEEEEVVVL</sequence>
<name>A0A3P5Z5D5_BRACM</name>
<proteinExistence type="predicted"/>
<dbReference type="EMBL" id="LR031569">
    <property type="protein sequence ID" value="VDC68131.1"/>
    <property type="molecule type" value="Genomic_DNA"/>
</dbReference>
<reference evidence="1" key="1">
    <citation type="submission" date="2018-11" db="EMBL/GenBank/DDBJ databases">
        <authorList>
            <consortium name="Genoscope - CEA"/>
            <person name="William W."/>
        </authorList>
    </citation>
    <scope>NUCLEOTIDE SEQUENCE</scope>
</reference>
<evidence type="ECO:0000313" key="1">
    <source>
        <dbReference type="EMBL" id="VDC68131.1"/>
    </source>
</evidence>
<dbReference type="AlphaFoldDB" id="A0A3P5Z5D5"/>